<dbReference type="RefSeq" id="WP_407051605.1">
    <property type="nucleotide sequence ID" value="NZ_CP158568.1"/>
</dbReference>
<evidence type="ECO:0000313" key="3">
    <source>
        <dbReference type="EMBL" id="XBY46511.1"/>
    </source>
</evidence>
<keyword evidence="1 3" id="KW-0378">Hydrolase</keyword>
<proteinExistence type="predicted"/>
<dbReference type="Pfam" id="PF12697">
    <property type="entry name" value="Abhydrolase_6"/>
    <property type="match status" value="1"/>
</dbReference>
<accession>A0AAU7XFG2</accession>
<dbReference type="GO" id="GO:0016787">
    <property type="term" value="F:hydrolase activity"/>
    <property type="evidence" value="ECO:0007669"/>
    <property type="project" value="UniProtKB-KW"/>
</dbReference>
<gene>
    <name evidence="3" type="ORF">ABS361_10015</name>
</gene>
<dbReference type="EMBL" id="CP158568">
    <property type="protein sequence ID" value="XBY46511.1"/>
    <property type="molecule type" value="Genomic_DNA"/>
</dbReference>
<name>A0AAU7XFG2_9HYPH</name>
<dbReference type="GO" id="GO:0016020">
    <property type="term" value="C:membrane"/>
    <property type="evidence" value="ECO:0007669"/>
    <property type="project" value="TreeGrafter"/>
</dbReference>
<dbReference type="PANTHER" id="PTHR43798:SF31">
    <property type="entry name" value="AB HYDROLASE SUPERFAMILY PROTEIN YCLE"/>
    <property type="match status" value="1"/>
</dbReference>
<reference evidence="3" key="1">
    <citation type="submission" date="2024-06" db="EMBL/GenBank/DDBJ databases">
        <title>Methylostella associata gen. nov., sp. nov., a novel Ancalomicrobiaceae-affiliated facultatively methylotrophic bacteria that feed on methanotrophs of the genus Methylococcus.</title>
        <authorList>
            <person name="Saltykova V."/>
            <person name="Danilova O.V."/>
            <person name="Oshkin I.Y."/>
            <person name="Belova S.E."/>
            <person name="Pimenov N.V."/>
            <person name="Dedysh S.N."/>
        </authorList>
    </citation>
    <scope>NUCLEOTIDE SEQUENCE</scope>
    <source>
        <strain evidence="3">S20</strain>
    </source>
</reference>
<dbReference type="SUPFAM" id="SSF53474">
    <property type="entry name" value="alpha/beta-Hydrolases"/>
    <property type="match status" value="1"/>
</dbReference>
<dbReference type="PANTHER" id="PTHR43798">
    <property type="entry name" value="MONOACYLGLYCEROL LIPASE"/>
    <property type="match status" value="1"/>
</dbReference>
<organism evidence="3">
    <name type="scientific">Methyloraptor flagellatus</name>
    <dbReference type="NCBI Taxonomy" id="3162530"/>
    <lineage>
        <taxon>Bacteria</taxon>
        <taxon>Pseudomonadati</taxon>
        <taxon>Pseudomonadota</taxon>
        <taxon>Alphaproteobacteria</taxon>
        <taxon>Hyphomicrobiales</taxon>
        <taxon>Ancalomicrobiaceae</taxon>
        <taxon>Methyloraptor</taxon>
    </lineage>
</organism>
<protein>
    <submittedName>
        <fullName evidence="3">Alpha/beta hydrolase</fullName>
    </submittedName>
</protein>
<feature type="domain" description="AB hydrolase-1" evidence="2">
    <location>
        <begin position="16"/>
        <end position="235"/>
    </location>
</feature>
<dbReference type="AlphaFoldDB" id="A0AAU7XFG2"/>
<evidence type="ECO:0000259" key="2">
    <source>
        <dbReference type="Pfam" id="PF12697"/>
    </source>
</evidence>
<dbReference type="Gene3D" id="3.40.50.1820">
    <property type="entry name" value="alpha/beta hydrolase"/>
    <property type="match status" value="1"/>
</dbReference>
<dbReference type="KEGG" id="mflg:ABS361_10015"/>
<dbReference type="InterPro" id="IPR000073">
    <property type="entry name" value="AB_hydrolase_1"/>
</dbReference>
<dbReference type="InterPro" id="IPR029058">
    <property type="entry name" value="AB_hydrolase_fold"/>
</dbReference>
<dbReference type="InterPro" id="IPR050266">
    <property type="entry name" value="AB_hydrolase_sf"/>
</dbReference>
<sequence length="246" mass="26513">MATLRAFGHGNQGPPVVLVHGWCCSGDVWRHQIEAFAGRCRLLVAELGHPDPETQDVSIAATGAALVTALDREGIDACTLVGHSMGGPVALEAARRLRSRCRAVIGVDTFTDAAFYAARPDAEIATRLEPFRRDFAGTMTTMIDRITLGGPADLRRWVTRMMAEAPRPSALARMASLLAHDIEALWPTVPCPVATINSAPLDRPEARLTLAGLDATWMPDVGHFPMLEAPEAFNRQLARALTMASP</sequence>
<evidence type="ECO:0000256" key="1">
    <source>
        <dbReference type="ARBA" id="ARBA00022801"/>
    </source>
</evidence>